<dbReference type="AlphaFoldDB" id="A0A1B1AFK7"/>
<sequence length="146" mass="15686">MRALIFVAALAACSPQTETPATTAEAPATTTTQSALEQMPTWETARAAGVDLRAIGQEPGWIVDIYTQGRIVALLDYGQTHLEFPLPEPTAPTEDATRFETQADGHALSITYRRLPCQDAMSGESYPATVEVIFDGRTLNGCGRSV</sequence>
<gene>
    <name evidence="2" type="ORF">ATE48_05010</name>
</gene>
<evidence type="ECO:0000313" key="3">
    <source>
        <dbReference type="Proteomes" id="UP000092498"/>
    </source>
</evidence>
<name>A0A1B1AFK7_9PROT</name>
<dbReference type="Proteomes" id="UP000092498">
    <property type="component" value="Chromosome"/>
</dbReference>
<reference evidence="2 3" key="1">
    <citation type="submission" date="2015-11" db="EMBL/GenBank/DDBJ databases">
        <title>Whole-Genome Sequence of Candidatus Oderbacter manganicum from the National Park Lower Oder Valley, Germany.</title>
        <authorList>
            <person name="Braun B."/>
            <person name="Liere K."/>
            <person name="Szewzyk U."/>
        </authorList>
    </citation>
    <scope>NUCLEOTIDE SEQUENCE [LARGE SCALE GENOMIC DNA]</scope>
    <source>
        <strain evidence="2 3">OTSz_A_272</strain>
    </source>
</reference>
<feature type="region of interest" description="Disordered" evidence="1">
    <location>
        <begin position="16"/>
        <end position="35"/>
    </location>
</feature>
<protein>
    <submittedName>
        <fullName evidence="2">Uncharacterized protein</fullName>
    </submittedName>
</protein>
<evidence type="ECO:0000256" key="1">
    <source>
        <dbReference type="SAM" id="MobiDB-lite"/>
    </source>
</evidence>
<proteinExistence type="predicted"/>
<organism evidence="2 3">
    <name type="scientific">Candidatus Viadribacter manganicus</name>
    <dbReference type="NCBI Taxonomy" id="1759059"/>
    <lineage>
        <taxon>Bacteria</taxon>
        <taxon>Pseudomonadati</taxon>
        <taxon>Pseudomonadota</taxon>
        <taxon>Alphaproteobacteria</taxon>
        <taxon>Hyphomonadales</taxon>
        <taxon>Hyphomonadaceae</taxon>
        <taxon>Candidatus Viadribacter</taxon>
    </lineage>
</organism>
<dbReference type="STRING" id="1759059.ATE48_05010"/>
<evidence type="ECO:0000313" key="2">
    <source>
        <dbReference type="EMBL" id="ANP45315.1"/>
    </source>
</evidence>
<keyword evidence="3" id="KW-1185">Reference proteome</keyword>
<dbReference type="RefSeq" id="WP_066768423.1">
    <property type="nucleotide sequence ID" value="NZ_CP013244.1"/>
</dbReference>
<dbReference type="InParanoid" id="A0A1B1AFK7"/>
<dbReference type="KEGG" id="cbot:ATE48_05010"/>
<accession>A0A1B1AFK7</accession>
<dbReference type="OrthoDB" id="5489750at2"/>
<dbReference type="EMBL" id="CP013244">
    <property type="protein sequence ID" value="ANP45315.1"/>
    <property type="molecule type" value="Genomic_DNA"/>
</dbReference>
<feature type="compositionally biased region" description="Low complexity" evidence="1">
    <location>
        <begin position="17"/>
        <end position="32"/>
    </location>
</feature>